<sequence length="358" mass="38836">MNDTPSLPERDLPPGRHRQLKEHLMREIRRDDTADKAPSRPRWLRPAVAAPAAAGVLTLALVAGVTVLGGSHGDGTPTAKDRGNASQVTPHTPDDPSDPVPLLDRIATVAAESTVPAHIRDDQFVYVRSMDTSVVQTLDVDKDGKAKPTRTKVIPLHKREVWHSVDGTRGILIRDRVALGRDIDVTEPDPAPGETGYEYSNNYRHLETLPTDPDEMLQWLLSNGVKGEDRDANQEAFNLVRDLMGEALVPPDVSAAMYRAAGRIPGVIVVPDVKDAAGRPAVAIARVDSYNGGWCDQALFDEKTLEFLGNRSVWIKPGKGTAGKKMTTLERIRAGKVTSSSAVLEVTVVDKKGQLPKG</sequence>
<dbReference type="InterPro" id="IPR047789">
    <property type="entry name" value="CU044_5270-like"/>
</dbReference>
<keyword evidence="3" id="KW-1185">Reference proteome</keyword>
<dbReference type="OrthoDB" id="3387554at2"/>
<dbReference type="AlphaFoldDB" id="A0A0T6LMR1"/>
<dbReference type="EMBL" id="LLZU01000037">
    <property type="protein sequence ID" value="KRV47367.1"/>
    <property type="molecule type" value="Genomic_DNA"/>
</dbReference>
<comment type="caution">
    <text evidence="2">The sequence shown here is derived from an EMBL/GenBank/DDBJ whole genome shotgun (WGS) entry which is preliminary data.</text>
</comment>
<feature type="region of interest" description="Disordered" evidence="1">
    <location>
        <begin position="73"/>
        <end position="100"/>
    </location>
</feature>
<dbReference type="RefSeq" id="WP_018384256.1">
    <property type="nucleotide sequence ID" value="NZ_LLZU01000037.1"/>
</dbReference>
<protein>
    <recommendedName>
        <fullName evidence="4">CU044_5270 family protein</fullName>
    </recommendedName>
</protein>
<evidence type="ECO:0008006" key="4">
    <source>
        <dbReference type="Google" id="ProtNLM"/>
    </source>
</evidence>
<organism evidence="2 3">
    <name type="scientific">Wenjunlia vitaminophila</name>
    <name type="common">Streptomyces vitaminophilus</name>
    <dbReference type="NCBI Taxonomy" id="76728"/>
    <lineage>
        <taxon>Bacteria</taxon>
        <taxon>Bacillati</taxon>
        <taxon>Actinomycetota</taxon>
        <taxon>Actinomycetes</taxon>
        <taxon>Kitasatosporales</taxon>
        <taxon>Streptomycetaceae</taxon>
        <taxon>Wenjunlia</taxon>
    </lineage>
</organism>
<name>A0A0T6LMR1_WENVI</name>
<dbReference type="NCBIfam" id="NF038083">
    <property type="entry name" value="CU044_5270_fam"/>
    <property type="match status" value="1"/>
</dbReference>
<dbReference type="STRING" id="76728.AQ490_07855"/>
<evidence type="ECO:0000313" key="2">
    <source>
        <dbReference type="EMBL" id="KRV47367.1"/>
    </source>
</evidence>
<evidence type="ECO:0000313" key="3">
    <source>
        <dbReference type="Proteomes" id="UP000050867"/>
    </source>
</evidence>
<accession>A0A0T6LMR1</accession>
<proteinExistence type="predicted"/>
<dbReference type="Proteomes" id="UP000050867">
    <property type="component" value="Unassembled WGS sequence"/>
</dbReference>
<gene>
    <name evidence="2" type="ORF">AQ490_07855</name>
</gene>
<reference evidence="2 3" key="1">
    <citation type="submission" date="2015-10" db="EMBL/GenBank/DDBJ databases">
        <title>Draft genome sequence of pyrrolomycin-producing Streptomyces vitaminophilus.</title>
        <authorList>
            <person name="Graham D.E."/>
            <person name="Mahan K.M."/>
            <person name="Klingeman D.M."/>
            <person name="Hettich R.L."/>
            <person name="Parry R.J."/>
        </authorList>
    </citation>
    <scope>NUCLEOTIDE SEQUENCE [LARGE SCALE GENOMIC DNA]</scope>
    <source>
        <strain evidence="2 3">ATCC 31673</strain>
    </source>
</reference>
<evidence type="ECO:0000256" key="1">
    <source>
        <dbReference type="SAM" id="MobiDB-lite"/>
    </source>
</evidence>
<dbReference type="eggNOG" id="ENOG5033NHJ">
    <property type="taxonomic scope" value="Bacteria"/>
</dbReference>